<dbReference type="AlphaFoldDB" id="A0A194WSM0"/>
<keyword evidence="1" id="KW-0732">Signal</keyword>
<organism evidence="2 3">
    <name type="scientific">Mollisia scopiformis</name>
    <name type="common">Conifer needle endophyte fungus</name>
    <name type="synonym">Phialocephala scopiformis</name>
    <dbReference type="NCBI Taxonomy" id="149040"/>
    <lineage>
        <taxon>Eukaryota</taxon>
        <taxon>Fungi</taxon>
        <taxon>Dikarya</taxon>
        <taxon>Ascomycota</taxon>
        <taxon>Pezizomycotina</taxon>
        <taxon>Leotiomycetes</taxon>
        <taxon>Helotiales</taxon>
        <taxon>Mollisiaceae</taxon>
        <taxon>Mollisia</taxon>
    </lineage>
</organism>
<name>A0A194WSM0_MOLSC</name>
<sequence length="289" mass="32030">MRCNICARALTALPIFAFLGSSRAISISSIRANSTTSDVAAAIEHWNHYHIPLPNYFDDKGNNFEESGTLKWYNSWMYNTAKQFPDDYKSLGESRFFAVKILNTTELFDCAIVHNGCDEKPALEHIVEYFSSNETATLKEIMENSRRKSLELSSEAAVACKVFKAMINIGFDAVRTEISSLASSISAIPGVSGPIGAIASFIEFKIDVAQRMLDLGIDLEKLKGSKVNSTIDFGDSFELRLANGYAHGVCDDKDETPVRKDQMQAHIGRLFPALKLMSEVTLQVTYVQS</sequence>
<dbReference type="RefSeq" id="XP_018065296.1">
    <property type="nucleotide sequence ID" value="XM_018220528.1"/>
</dbReference>
<evidence type="ECO:0000313" key="3">
    <source>
        <dbReference type="Proteomes" id="UP000070700"/>
    </source>
</evidence>
<reference evidence="2 3" key="1">
    <citation type="submission" date="2015-10" db="EMBL/GenBank/DDBJ databases">
        <title>Full genome of DAOMC 229536 Phialocephala scopiformis, a fungal endophyte of spruce producing the potent anti-insectan compound rugulosin.</title>
        <authorList>
            <consortium name="DOE Joint Genome Institute"/>
            <person name="Walker A.K."/>
            <person name="Frasz S.L."/>
            <person name="Seifert K.A."/>
            <person name="Miller J.D."/>
            <person name="Mondo S.J."/>
            <person name="Labutti K."/>
            <person name="Lipzen A."/>
            <person name="Dockter R."/>
            <person name="Kennedy M."/>
            <person name="Grigoriev I.V."/>
            <person name="Spatafora J.W."/>
        </authorList>
    </citation>
    <scope>NUCLEOTIDE SEQUENCE [LARGE SCALE GENOMIC DNA]</scope>
    <source>
        <strain evidence="2 3">CBS 120377</strain>
    </source>
</reference>
<feature type="signal peptide" evidence="1">
    <location>
        <begin position="1"/>
        <end position="24"/>
    </location>
</feature>
<dbReference type="OrthoDB" id="3435694at2759"/>
<dbReference type="KEGG" id="psco:LY89DRAFT_739920"/>
<dbReference type="Proteomes" id="UP000070700">
    <property type="component" value="Unassembled WGS sequence"/>
</dbReference>
<dbReference type="GeneID" id="28830254"/>
<protein>
    <submittedName>
        <fullName evidence="2">Uncharacterized protein</fullName>
    </submittedName>
</protein>
<keyword evidence="3" id="KW-1185">Reference proteome</keyword>
<feature type="chain" id="PRO_5008267405" evidence="1">
    <location>
        <begin position="25"/>
        <end position="289"/>
    </location>
</feature>
<proteinExistence type="predicted"/>
<evidence type="ECO:0000313" key="2">
    <source>
        <dbReference type="EMBL" id="KUJ10941.1"/>
    </source>
</evidence>
<dbReference type="InParanoid" id="A0A194WSM0"/>
<accession>A0A194WSM0</accession>
<gene>
    <name evidence="2" type="ORF">LY89DRAFT_739920</name>
</gene>
<dbReference type="EMBL" id="KQ947428">
    <property type="protein sequence ID" value="KUJ10941.1"/>
    <property type="molecule type" value="Genomic_DNA"/>
</dbReference>
<evidence type="ECO:0000256" key="1">
    <source>
        <dbReference type="SAM" id="SignalP"/>
    </source>
</evidence>